<evidence type="ECO:0000313" key="2">
    <source>
        <dbReference type="Proteomes" id="UP000324800"/>
    </source>
</evidence>
<gene>
    <name evidence="1" type="ORF">EZS28_007970</name>
</gene>
<proteinExistence type="predicted"/>
<accession>A0A5J4WQ35</accession>
<keyword evidence="1" id="KW-0670">Pyruvate</keyword>
<organism evidence="1 2">
    <name type="scientific">Streblomastix strix</name>
    <dbReference type="NCBI Taxonomy" id="222440"/>
    <lineage>
        <taxon>Eukaryota</taxon>
        <taxon>Metamonada</taxon>
        <taxon>Preaxostyla</taxon>
        <taxon>Oxymonadida</taxon>
        <taxon>Streblomastigidae</taxon>
        <taxon>Streblomastix</taxon>
    </lineage>
</organism>
<reference evidence="1 2" key="1">
    <citation type="submission" date="2019-03" db="EMBL/GenBank/DDBJ databases">
        <title>Single cell metagenomics reveals metabolic interactions within the superorganism composed of flagellate Streblomastix strix and complex community of Bacteroidetes bacteria on its surface.</title>
        <authorList>
            <person name="Treitli S.C."/>
            <person name="Kolisko M."/>
            <person name="Husnik F."/>
            <person name="Keeling P."/>
            <person name="Hampl V."/>
        </authorList>
    </citation>
    <scope>NUCLEOTIDE SEQUENCE [LARGE SCALE GENOMIC DNA]</scope>
    <source>
        <strain evidence="1">ST1C</strain>
    </source>
</reference>
<keyword evidence="1" id="KW-0808">Transferase</keyword>
<protein>
    <submittedName>
        <fullName evidence="1">Putative pyruvate, phosphate dikinase</fullName>
    </submittedName>
</protein>
<dbReference type="EMBL" id="SNRW01001410">
    <property type="protein sequence ID" value="KAA6396505.1"/>
    <property type="molecule type" value="Genomic_DNA"/>
</dbReference>
<dbReference type="AlphaFoldDB" id="A0A5J4WQ35"/>
<evidence type="ECO:0000313" key="1">
    <source>
        <dbReference type="EMBL" id="KAA6396505.1"/>
    </source>
</evidence>
<sequence length="459" mass="53584">MSTGSSNTISHLHVIESSAELNKEAANAEMNDITVLTFQGQISFYSMMSKRVRKVLFVGNEYDFFQVDSCFMNSEFTTCPDFLYAKPEDYKTKIDRNESFDVIITMHSSNDSESWHQIREMKEWFPKSKIFPLIQEYNIEQVIFSSELQIRMFLWNGDPMLFLALIKLEEDEMNKEEDVVKGQVKAILYVEDSIQFYSEYIPMIYNELINRTKDVQGISLKHTLARRRARPKLFFASCLYMRIQDWNQEIDAKGCLRNDAIRYANCIFAQKNTGTVLSSLKYFFDRFLMLTSQFVPLQPNNGCQPIQQIQPAWNHRELREIIEQIPPESILYHAYSSNFSNWLFQRGEFGIAIFLQRYSVKQFKHDAEQIRQFLLVSLYKYAHGHIRGISVDFDPQLLYEPQFFMTVGYGNIGGKAHGLLFLDRLIAEAFITSGRFKETTSGECLCDFLLTQQVFLLLG</sequence>
<name>A0A5J4WQ35_9EUKA</name>
<keyword evidence="1" id="KW-0418">Kinase</keyword>
<comment type="caution">
    <text evidence="1">The sequence shown here is derived from an EMBL/GenBank/DDBJ whole genome shotgun (WGS) entry which is preliminary data.</text>
</comment>
<dbReference type="Proteomes" id="UP000324800">
    <property type="component" value="Unassembled WGS sequence"/>
</dbReference>
<dbReference type="OrthoDB" id="10264103at2759"/>
<dbReference type="GO" id="GO:0016301">
    <property type="term" value="F:kinase activity"/>
    <property type="evidence" value="ECO:0007669"/>
    <property type="project" value="UniProtKB-KW"/>
</dbReference>